<comment type="cofactor">
    <cofactor evidence="11">
        <name>Mg(2+)</name>
        <dbReference type="ChEBI" id="CHEBI:18420"/>
    </cofactor>
    <cofactor evidence="11">
        <name>Mn(2+)</name>
        <dbReference type="ChEBI" id="CHEBI:29035"/>
    </cofactor>
    <text evidence="11">Magnesium. Can also use manganese.</text>
</comment>
<keyword evidence="5 10" id="KW-0479">Metal-binding</keyword>
<organism evidence="13 14">
    <name type="scientific">Streptococcus ruminantium</name>
    <dbReference type="NCBI Taxonomy" id="1917441"/>
    <lineage>
        <taxon>Bacteria</taxon>
        <taxon>Bacillati</taxon>
        <taxon>Bacillota</taxon>
        <taxon>Bacilli</taxon>
        <taxon>Lactobacillales</taxon>
        <taxon>Streptococcaceae</taxon>
        <taxon>Streptococcus</taxon>
    </lineage>
</organism>
<keyword evidence="7 10" id="KW-0460">Magnesium</keyword>
<dbReference type="EMBL" id="AP018400">
    <property type="protein sequence ID" value="BBA93184.1"/>
    <property type="molecule type" value="Genomic_DNA"/>
</dbReference>
<dbReference type="GO" id="GO:0005886">
    <property type="term" value="C:plasma membrane"/>
    <property type="evidence" value="ECO:0007669"/>
    <property type="project" value="UniProtKB-SubCell"/>
</dbReference>
<evidence type="ECO:0000256" key="12">
    <source>
        <dbReference type="RuleBase" id="RU363002"/>
    </source>
</evidence>
<keyword evidence="6 10" id="KW-0274">FAD</keyword>
<evidence type="ECO:0000256" key="8">
    <source>
        <dbReference type="ARBA" id="ARBA00031306"/>
    </source>
</evidence>
<dbReference type="PROSITE" id="PS51257">
    <property type="entry name" value="PROKAR_LIPOPROTEIN"/>
    <property type="match status" value="1"/>
</dbReference>
<keyword evidence="3 10" id="KW-0285">Flavoprotein</keyword>
<feature type="binding site" evidence="11">
    <location>
        <position position="302"/>
    </location>
    <ligand>
        <name>Mg(2+)</name>
        <dbReference type="ChEBI" id="CHEBI:18420"/>
    </ligand>
</feature>
<dbReference type="EC" id="2.7.1.180" evidence="1 10"/>
<dbReference type="Proteomes" id="UP000269331">
    <property type="component" value="Chromosome"/>
</dbReference>
<evidence type="ECO:0000256" key="1">
    <source>
        <dbReference type="ARBA" id="ARBA00011955"/>
    </source>
</evidence>
<protein>
    <recommendedName>
        <fullName evidence="2 10">FAD:protein FMN transferase</fullName>
        <ecNumber evidence="1 10">2.7.1.180</ecNumber>
    </recommendedName>
    <alternativeName>
        <fullName evidence="8 10">Flavin transferase</fullName>
    </alternativeName>
</protein>
<dbReference type="Gene3D" id="3.10.520.10">
    <property type="entry name" value="ApbE-like domains"/>
    <property type="match status" value="1"/>
</dbReference>
<evidence type="ECO:0000256" key="11">
    <source>
        <dbReference type="PIRSR" id="PIRSR006268-2"/>
    </source>
</evidence>
<evidence type="ECO:0000313" key="14">
    <source>
        <dbReference type="Proteomes" id="UP000269331"/>
    </source>
</evidence>
<dbReference type="InterPro" id="IPR024932">
    <property type="entry name" value="ApbE"/>
</dbReference>
<keyword evidence="12" id="KW-0449">Lipoprotein</keyword>
<sequence length="359" mass="39497">MSSYFLKVESLKKIVSLLFIGTLIVLLIACGRKQTEGLPLVKNPLTRSESLLHTVVQLSIYHENQDETMEKAIAYIKEMESLLSTNLEGADVYRINQAAGKEAVEVDERTFEVIEKAIQMSKESQGLFDISIGAISNLWKIGDKAARKPSDEEIKAALPSINYQNITLDKEKKTVFIKKGMILELGAISKGYIADKVRELFASKGITTAVINLGGNVVVMGDSPTTQNGWNVGVQDPDQVRGTTVGSVPGTRHSVVTSGIYERYVEVDGVKYHHILDPKTGYPVENDISGVTVFSKTSIQGDALSTTLFLLGVEKGLHFINQMDGVEAVFIDKKQGVHLSDGLKERFTLSNKEYRLANE</sequence>
<comment type="function">
    <text evidence="12">Flavin transferase that catalyzes the transfer of the FMN moiety of FAD and its covalent binding to the hydroxyl group of a threonine residue in a target flavoprotein.</text>
</comment>
<feature type="binding site" evidence="11">
    <location>
        <position position="306"/>
    </location>
    <ligand>
        <name>Mg(2+)</name>
        <dbReference type="ChEBI" id="CHEBI:18420"/>
    </ligand>
</feature>
<gene>
    <name evidence="13" type="ORF">SR187_7905</name>
</gene>
<evidence type="ECO:0000256" key="10">
    <source>
        <dbReference type="PIRNR" id="PIRNR006268"/>
    </source>
</evidence>
<comment type="subcellular location">
    <subcellularLocation>
        <location evidence="12">Cell inner membrane</location>
        <topology evidence="12">Lipid-anchor</topology>
        <orientation evidence="12">Periplasmic side</orientation>
    </subcellularLocation>
</comment>
<dbReference type="GO" id="GO:0016740">
    <property type="term" value="F:transferase activity"/>
    <property type="evidence" value="ECO:0007669"/>
    <property type="project" value="UniProtKB-UniRule"/>
</dbReference>
<dbReference type="Pfam" id="PF02424">
    <property type="entry name" value="ApbE"/>
    <property type="match status" value="1"/>
</dbReference>
<evidence type="ECO:0000256" key="6">
    <source>
        <dbReference type="ARBA" id="ARBA00022827"/>
    </source>
</evidence>
<dbReference type="SUPFAM" id="SSF143631">
    <property type="entry name" value="ApbE-like"/>
    <property type="match status" value="1"/>
</dbReference>
<keyword evidence="12" id="KW-1003">Cell membrane</keyword>
<feature type="binding site" evidence="11">
    <location>
        <position position="187"/>
    </location>
    <ligand>
        <name>Mg(2+)</name>
        <dbReference type="ChEBI" id="CHEBI:18420"/>
    </ligand>
</feature>
<evidence type="ECO:0000256" key="5">
    <source>
        <dbReference type="ARBA" id="ARBA00022723"/>
    </source>
</evidence>
<dbReference type="KEGG" id="srq:SR187_7905"/>
<dbReference type="InterPro" id="IPR003374">
    <property type="entry name" value="ApbE-like_sf"/>
</dbReference>
<comment type="catalytic activity">
    <reaction evidence="9 10 12">
        <text>L-threonyl-[protein] + FAD = FMN-L-threonyl-[protein] + AMP + H(+)</text>
        <dbReference type="Rhea" id="RHEA:36847"/>
        <dbReference type="Rhea" id="RHEA-COMP:11060"/>
        <dbReference type="Rhea" id="RHEA-COMP:11061"/>
        <dbReference type="ChEBI" id="CHEBI:15378"/>
        <dbReference type="ChEBI" id="CHEBI:30013"/>
        <dbReference type="ChEBI" id="CHEBI:57692"/>
        <dbReference type="ChEBI" id="CHEBI:74257"/>
        <dbReference type="ChEBI" id="CHEBI:456215"/>
        <dbReference type="EC" id="2.7.1.180"/>
    </reaction>
</comment>
<keyword evidence="12" id="KW-0997">Cell inner membrane</keyword>
<accession>A0A2Z5TSS6</accession>
<dbReference type="AlphaFoldDB" id="A0A2Z5TSS6"/>
<comment type="similarity">
    <text evidence="10 12">Belongs to the ApbE family.</text>
</comment>
<keyword evidence="4 10" id="KW-0808">Transferase</keyword>
<dbReference type="PANTHER" id="PTHR30040">
    <property type="entry name" value="THIAMINE BIOSYNTHESIS LIPOPROTEIN APBE"/>
    <property type="match status" value="1"/>
</dbReference>
<reference evidence="13 14" key="1">
    <citation type="journal article" date="2018" name="Genome Biol. Evol.">
        <title>Complete Genome Sequence of Streptococcus ruminantium sp. nov. GUT-187T (=DSM 104980T =JCM 31869T), the Type Strain of S. ruminantium, and Comparison with Genome Sequences of Streptococcus suis Strains.</title>
        <authorList>
            <person name="Tohya M."/>
            <person name="Sekizaki T."/>
            <person name="Miyoshi-Akiyama T."/>
        </authorList>
    </citation>
    <scope>NUCLEOTIDE SEQUENCE [LARGE SCALE GENOMIC DNA]</scope>
    <source>
        <strain evidence="13 14">GUT187T</strain>
    </source>
</reference>
<keyword evidence="12" id="KW-0472">Membrane</keyword>
<evidence type="ECO:0000256" key="3">
    <source>
        <dbReference type="ARBA" id="ARBA00022630"/>
    </source>
</evidence>
<dbReference type="PIRSF" id="PIRSF006268">
    <property type="entry name" value="ApbE"/>
    <property type="match status" value="1"/>
</dbReference>
<proteinExistence type="inferred from homology"/>
<evidence type="ECO:0000256" key="4">
    <source>
        <dbReference type="ARBA" id="ARBA00022679"/>
    </source>
</evidence>
<evidence type="ECO:0000256" key="9">
    <source>
        <dbReference type="ARBA" id="ARBA00048540"/>
    </source>
</evidence>
<evidence type="ECO:0000256" key="2">
    <source>
        <dbReference type="ARBA" id="ARBA00016337"/>
    </source>
</evidence>
<evidence type="ECO:0000256" key="7">
    <source>
        <dbReference type="ARBA" id="ARBA00022842"/>
    </source>
</evidence>
<dbReference type="GO" id="GO:0046872">
    <property type="term" value="F:metal ion binding"/>
    <property type="evidence" value="ECO:0007669"/>
    <property type="project" value="UniProtKB-UniRule"/>
</dbReference>
<dbReference type="PANTHER" id="PTHR30040:SF2">
    <property type="entry name" value="FAD:PROTEIN FMN TRANSFERASE"/>
    <property type="match status" value="1"/>
</dbReference>
<name>A0A2Z5TSS6_9STRE</name>
<evidence type="ECO:0000313" key="13">
    <source>
        <dbReference type="EMBL" id="BBA93184.1"/>
    </source>
</evidence>